<dbReference type="InterPro" id="IPR050204">
    <property type="entry name" value="AraC_XylS_family_regulators"/>
</dbReference>
<dbReference type="InterPro" id="IPR018060">
    <property type="entry name" value="HTH_AraC"/>
</dbReference>
<dbReference type="PANTHER" id="PTHR46796">
    <property type="entry name" value="HTH-TYPE TRANSCRIPTIONAL ACTIVATOR RHAS-RELATED"/>
    <property type="match status" value="1"/>
</dbReference>
<dbReference type="SMART" id="SM00342">
    <property type="entry name" value="HTH_ARAC"/>
    <property type="match status" value="1"/>
</dbReference>
<evidence type="ECO:0000256" key="3">
    <source>
        <dbReference type="ARBA" id="ARBA00023163"/>
    </source>
</evidence>
<dbReference type="InterPro" id="IPR018062">
    <property type="entry name" value="HTH_AraC-typ_CS"/>
</dbReference>
<dbReference type="Proteomes" id="UP000320516">
    <property type="component" value="Unassembled WGS sequence"/>
</dbReference>
<evidence type="ECO:0000313" key="5">
    <source>
        <dbReference type="EMBL" id="TWB65963.1"/>
    </source>
</evidence>
<dbReference type="RefSeq" id="WP_145613759.1">
    <property type="nucleotide sequence ID" value="NZ_VITV01000017.1"/>
</dbReference>
<dbReference type="AlphaFoldDB" id="A0A560J3Z2"/>
<evidence type="ECO:0000256" key="1">
    <source>
        <dbReference type="ARBA" id="ARBA00023015"/>
    </source>
</evidence>
<dbReference type="Pfam" id="PF12833">
    <property type="entry name" value="HTH_18"/>
    <property type="match status" value="1"/>
</dbReference>
<organism evidence="5 6">
    <name type="scientific">Nitrospirillum amazonense</name>
    <dbReference type="NCBI Taxonomy" id="28077"/>
    <lineage>
        <taxon>Bacteria</taxon>
        <taxon>Pseudomonadati</taxon>
        <taxon>Pseudomonadota</taxon>
        <taxon>Alphaproteobacteria</taxon>
        <taxon>Rhodospirillales</taxon>
        <taxon>Azospirillaceae</taxon>
        <taxon>Nitrospirillum</taxon>
    </lineage>
</organism>
<keyword evidence="2" id="KW-0238">DNA-binding</keyword>
<protein>
    <submittedName>
        <fullName evidence="5">AraC family transcriptional regulator</fullName>
    </submittedName>
</protein>
<evidence type="ECO:0000259" key="4">
    <source>
        <dbReference type="PROSITE" id="PS01124"/>
    </source>
</evidence>
<feature type="domain" description="HTH araC/xylS-type" evidence="4">
    <location>
        <begin position="79"/>
        <end position="177"/>
    </location>
</feature>
<dbReference type="EMBL" id="VITV01000017">
    <property type="protein sequence ID" value="TWB65963.1"/>
    <property type="molecule type" value="Genomic_DNA"/>
</dbReference>
<dbReference type="GO" id="GO:0043565">
    <property type="term" value="F:sequence-specific DNA binding"/>
    <property type="evidence" value="ECO:0007669"/>
    <property type="project" value="InterPro"/>
</dbReference>
<reference evidence="5 6" key="1">
    <citation type="submission" date="2019-06" db="EMBL/GenBank/DDBJ databases">
        <title>Genomic Encyclopedia of Type Strains, Phase IV (KMG-V): Genome sequencing to study the core and pangenomes of soil and plant-associated prokaryotes.</title>
        <authorList>
            <person name="Whitman W."/>
        </authorList>
    </citation>
    <scope>NUCLEOTIDE SEQUENCE [LARGE SCALE GENOMIC DNA]</scope>
    <source>
        <strain evidence="5 6">BR 12005</strain>
    </source>
</reference>
<keyword evidence="1" id="KW-0805">Transcription regulation</keyword>
<dbReference type="PROSITE" id="PS00041">
    <property type="entry name" value="HTH_ARAC_FAMILY_1"/>
    <property type="match status" value="1"/>
</dbReference>
<dbReference type="PRINTS" id="PR00032">
    <property type="entry name" value="HTHARAC"/>
</dbReference>
<proteinExistence type="predicted"/>
<comment type="caution">
    <text evidence="5">The sequence shown here is derived from an EMBL/GenBank/DDBJ whole genome shotgun (WGS) entry which is preliminary data.</text>
</comment>
<dbReference type="InterPro" id="IPR020449">
    <property type="entry name" value="Tscrpt_reg_AraC-type_HTH"/>
</dbReference>
<dbReference type="SUPFAM" id="SSF46689">
    <property type="entry name" value="Homeodomain-like"/>
    <property type="match status" value="2"/>
</dbReference>
<dbReference type="Gene3D" id="1.10.10.60">
    <property type="entry name" value="Homeodomain-like"/>
    <property type="match status" value="2"/>
</dbReference>
<name>A0A560J3Z2_9PROT</name>
<keyword evidence="3" id="KW-0804">Transcription</keyword>
<dbReference type="PROSITE" id="PS01124">
    <property type="entry name" value="HTH_ARAC_FAMILY_2"/>
    <property type="match status" value="1"/>
</dbReference>
<dbReference type="GO" id="GO:0003700">
    <property type="term" value="F:DNA-binding transcription factor activity"/>
    <property type="evidence" value="ECO:0007669"/>
    <property type="project" value="InterPro"/>
</dbReference>
<evidence type="ECO:0000313" key="6">
    <source>
        <dbReference type="Proteomes" id="UP000320516"/>
    </source>
</evidence>
<dbReference type="PANTHER" id="PTHR46796:SF14">
    <property type="entry name" value="TRANSCRIPTIONAL REGULATORY PROTEIN"/>
    <property type="match status" value="1"/>
</dbReference>
<sequence>MNRYSPTTREIQAEKLVALAINAKEALDFDLCAVREYLEEMANVLGVRDLAKEGAQLISVTLDPKASAHKGGLTPWQLRQVMDHIERNLGGSITLKELSEVSRLSYSYFARAFKATTGETPRDFVVRKRVHRAQVLMLSTDDPLSSVACSCGFSDQAHFSRLFRRTVGETPLRWRRIWKIDRNMAAMAR</sequence>
<evidence type="ECO:0000256" key="2">
    <source>
        <dbReference type="ARBA" id="ARBA00023125"/>
    </source>
</evidence>
<gene>
    <name evidence="5" type="ORF">FBZ87_11758</name>
</gene>
<dbReference type="InterPro" id="IPR009057">
    <property type="entry name" value="Homeodomain-like_sf"/>
</dbReference>
<accession>A0A560J3Z2</accession>